<keyword evidence="9" id="KW-0675">Receptor</keyword>
<dbReference type="Pfam" id="PF13676">
    <property type="entry name" value="TIR_2"/>
    <property type="match status" value="1"/>
</dbReference>
<dbReference type="PANTHER" id="PTHR24365">
    <property type="entry name" value="TOLL-LIKE RECEPTOR"/>
    <property type="match status" value="1"/>
</dbReference>
<evidence type="ECO:0000313" key="14">
    <source>
        <dbReference type="EMBL" id="CEK89626.1"/>
    </source>
</evidence>
<evidence type="ECO:0000256" key="8">
    <source>
        <dbReference type="ARBA" id="ARBA00023136"/>
    </source>
</evidence>
<evidence type="ECO:0000256" key="6">
    <source>
        <dbReference type="ARBA" id="ARBA00022737"/>
    </source>
</evidence>
<feature type="transmembrane region" description="Helical" evidence="11">
    <location>
        <begin position="836"/>
        <end position="859"/>
    </location>
</feature>
<evidence type="ECO:0000256" key="9">
    <source>
        <dbReference type="ARBA" id="ARBA00023170"/>
    </source>
</evidence>
<accession>A0A0B7BBF9</accession>
<evidence type="ECO:0000256" key="4">
    <source>
        <dbReference type="ARBA" id="ARBA00022692"/>
    </source>
</evidence>
<feature type="chain" id="PRO_5002112061" description="TIR domain-containing protein" evidence="12">
    <location>
        <begin position="19"/>
        <end position="1033"/>
    </location>
</feature>
<dbReference type="EMBL" id="HACG01042761">
    <property type="protein sequence ID" value="CEK89626.1"/>
    <property type="molecule type" value="Transcribed_RNA"/>
</dbReference>
<evidence type="ECO:0000256" key="2">
    <source>
        <dbReference type="ARBA" id="ARBA00009634"/>
    </source>
</evidence>
<dbReference type="SUPFAM" id="SSF52200">
    <property type="entry name" value="Toll/Interleukin receptor TIR domain"/>
    <property type="match status" value="1"/>
</dbReference>
<evidence type="ECO:0000256" key="7">
    <source>
        <dbReference type="ARBA" id="ARBA00022989"/>
    </source>
</evidence>
<dbReference type="SMART" id="SM00369">
    <property type="entry name" value="LRR_TYP"/>
    <property type="match status" value="6"/>
</dbReference>
<keyword evidence="5 12" id="KW-0732">Signal</keyword>
<evidence type="ECO:0000256" key="11">
    <source>
        <dbReference type="SAM" id="Phobius"/>
    </source>
</evidence>
<keyword evidence="3" id="KW-0433">Leucine-rich repeat</keyword>
<dbReference type="SMART" id="SM00255">
    <property type="entry name" value="TIR"/>
    <property type="match status" value="1"/>
</dbReference>
<reference evidence="14" key="1">
    <citation type="submission" date="2014-12" db="EMBL/GenBank/DDBJ databases">
        <title>Insight into the proteome of Arion vulgaris.</title>
        <authorList>
            <person name="Aradska J."/>
            <person name="Bulat T."/>
            <person name="Smidak R."/>
            <person name="Sarate P."/>
            <person name="Gangsoo J."/>
            <person name="Sialana F."/>
            <person name="Bilban M."/>
            <person name="Lubec G."/>
        </authorList>
    </citation>
    <scope>NUCLEOTIDE SEQUENCE</scope>
    <source>
        <tissue evidence="14">Skin</tissue>
    </source>
</reference>
<keyword evidence="8 11" id="KW-0472">Membrane</keyword>
<dbReference type="Gene3D" id="3.40.50.10140">
    <property type="entry name" value="Toll/interleukin-1 receptor homology (TIR) domain"/>
    <property type="match status" value="1"/>
</dbReference>
<keyword evidence="7 11" id="KW-1133">Transmembrane helix</keyword>
<dbReference type="InterPro" id="IPR001611">
    <property type="entry name" value="Leu-rich_rpt"/>
</dbReference>
<dbReference type="InterPro" id="IPR000157">
    <property type="entry name" value="TIR_dom"/>
</dbReference>
<dbReference type="PROSITE" id="PS50104">
    <property type="entry name" value="TIR"/>
    <property type="match status" value="1"/>
</dbReference>
<evidence type="ECO:0000256" key="3">
    <source>
        <dbReference type="ARBA" id="ARBA00022614"/>
    </source>
</evidence>
<dbReference type="Pfam" id="PF13855">
    <property type="entry name" value="LRR_8"/>
    <property type="match status" value="2"/>
</dbReference>
<keyword evidence="10" id="KW-0325">Glycoprotein</keyword>
<gene>
    <name evidence="14" type="primary">ORF172018</name>
</gene>
<evidence type="ECO:0000256" key="12">
    <source>
        <dbReference type="SAM" id="SignalP"/>
    </source>
</evidence>
<name>A0A0B7BBF9_9EUPU</name>
<dbReference type="GO" id="GO:0007165">
    <property type="term" value="P:signal transduction"/>
    <property type="evidence" value="ECO:0007669"/>
    <property type="project" value="InterPro"/>
</dbReference>
<dbReference type="SUPFAM" id="SSF52058">
    <property type="entry name" value="L domain-like"/>
    <property type="match status" value="2"/>
</dbReference>
<feature type="domain" description="TIR" evidence="13">
    <location>
        <begin position="888"/>
        <end position="1031"/>
    </location>
</feature>
<dbReference type="InterPro" id="IPR032675">
    <property type="entry name" value="LRR_dom_sf"/>
</dbReference>
<organism evidence="14">
    <name type="scientific">Arion vulgaris</name>
    <dbReference type="NCBI Taxonomy" id="1028688"/>
    <lineage>
        <taxon>Eukaryota</taxon>
        <taxon>Metazoa</taxon>
        <taxon>Spiralia</taxon>
        <taxon>Lophotrochozoa</taxon>
        <taxon>Mollusca</taxon>
        <taxon>Gastropoda</taxon>
        <taxon>Heterobranchia</taxon>
        <taxon>Euthyneura</taxon>
        <taxon>Panpulmonata</taxon>
        <taxon>Eupulmonata</taxon>
        <taxon>Stylommatophora</taxon>
        <taxon>Helicina</taxon>
        <taxon>Arionoidea</taxon>
        <taxon>Arionidae</taxon>
        <taxon>Arion</taxon>
    </lineage>
</organism>
<protein>
    <recommendedName>
        <fullName evidence="13">TIR domain-containing protein</fullName>
    </recommendedName>
</protein>
<dbReference type="InterPro" id="IPR035897">
    <property type="entry name" value="Toll_tir_struct_dom_sf"/>
</dbReference>
<keyword evidence="4 11" id="KW-0812">Transmembrane</keyword>
<comment type="subcellular location">
    <subcellularLocation>
        <location evidence="1">Membrane</location>
        <topology evidence="1">Single-pass membrane protein</topology>
    </subcellularLocation>
</comment>
<keyword evidence="6" id="KW-0677">Repeat</keyword>
<dbReference type="GO" id="GO:0005886">
    <property type="term" value="C:plasma membrane"/>
    <property type="evidence" value="ECO:0007669"/>
    <property type="project" value="TreeGrafter"/>
</dbReference>
<feature type="signal peptide" evidence="12">
    <location>
        <begin position="1"/>
        <end position="18"/>
    </location>
</feature>
<evidence type="ECO:0000256" key="10">
    <source>
        <dbReference type="ARBA" id="ARBA00023180"/>
    </source>
</evidence>
<dbReference type="PANTHER" id="PTHR24365:SF541">
    <property type="entry name" value="PROTEIN TOLL-RELATED"/>
    <property type="match status" value="1"/>
</dbReference>
<comment type="similarity">
    <text evidence="2">Belongs to the Toll-like receptor family.</text>
</comment>
<evidence type="ECO:0000259" key="13">
    <source>
        <dbReference type="PROSITE" id="PS50104"/>
    </source>
</evidence>
<dbReference type="InterPro" id="IPR003591">
    <property type="entry name" value="Leu-rich_rpt_typical-subtyp"/>
</dbReference>
<dbReference type="AlphaFoldDB" id="A0A0B7BBF9"/>
<evidence type="ECO:0000256" key="5">
    <source>
        <dbReference type="ARBA" id="ARBA00022729"/>
    </source>
</evidence>
<dbReference type="Gene3D" id="3.80.10.10">
    <property type="entry name" value="Ribonuclease Inhibitor"/>
    <property type="match status" value="3"/>
</dbReference>
<evidence type="ECO:0000256" key="1">
    <source>
        <dbReference type="ARBA" id="ARBA00004167"/>
    </source>
</evidence>
<proteinExistence type="inferred from homology"/>
<dbReference type="GO" id="GO:0038023">
    <property type="term" value="F:signaling receptor activity"/>
    <property type="evidence" value="ECO:0007669"/>
    <property type="project" value="TreeGrafter"/>
</dbReference>
<sequence length="1033" mass="117939">MADKLLILTAFFILFLNAQIISLQSLPDNVTISEKSTPEDLRESERSWIGDVDMHPQNLTTYIGSQKAETVGATSNDNRLGGAPSVNTVFKDLKTGNDDILSNRNKNLSRSNITLNGLKKKTTMGALKFISEGRSSQEVVVHTKVSTLNTVVLSTTIPETSNSIKLKSVRRAHSRHANLRLVSNNVKTFHQSVQKNQEIASLSSNVVTQHRNLTVDLVQKRFRCSCQGTKCVYSYCSLTSVPQGLPINITQLILNSNNIETLQSNVFSSYVLMENLDLCANSISVLENDSFRGLSRLKYLNLTSNELKIYTFPVLIFEPLKSLKMLRIDNNILECQPNPPSPDIAFSYLHNVEELHIDNYIDPDSEEGFGSGFRNMSSLRKLIIVCSSCSFESLWNGTFIYLEHITTLDISNCGITGPYIESDTFFPLRNLETLDISLNLPISMQYLPVILRGLYNSSLQTLRMDTIVDAFSLNFINSSIIEYLPRGLTTLSARGNNIVYINPDVVKILPRTLKTVDISENNIVVDPKQFPLEEMKQLKSLLLHRRFDVCIKSSSNIIFQSLCEHVTSEQGGDATDFTDNTTERKVGTVIPLSLKCVQINVEDMYNEFLLDIDIRNEIQYLDMSCSDIYQFNFQSLNRLQKLTFLNFRKSFTYSLQPPETDMSSLKFLLLGSNFLGEYFSSLPLFRMSNLTHIDMSENRIANLHKTFFNNLEKLEYIRLDGNMLSSFDVTISHLTQLKRISLNGTEVSKLPNHVRSHIDHVNKVNPGQIKIDMVGCPIQCDCFNLDFLKWMVNSPAFDKNFTGGYKCKYSDASLKYIGDGYKETIYVLDRECAKNYPMFLVILAATFLLLSAVIGTIIYRLRWKIRYLYYAAYLKVTKKQKNDDVKEFAYDVFLSYDSDDQIFVTRILAKELENRGLRLLIHGRDFVAGTYIASNIVMAVAESRKTLVILTRNLIQSPWCNYEIQMATMEAVHTGRSVLLFLLKENIPTRELDLELVRYIRNNTYMPYPNMEDEEDEDVMRQFYDKLVHDLKY</sequence>